<dbReference type="Gene3D" id="2.30.110.10">
    <property type="entry name" value="Electron Transport, Fmn-binding Protein, Chain A"/>
    <property type="match status" value="1"/>
</dbReference>
<dbReference type="InterPro" id="IPR012349">
    <property type="entry name" value="Split_barrel_FMN-bd"/>
</dbReference>
<name>A0A4P6UZ71_9HYPH</name>
<keyword evidence="5" id="KW-1185">Reference proteome</keyword>
<reference evidence="4 5" key="1">
    <citation type="journal article" date="2017" name="Int. J. Syst. Evol. Microbiol.">
        <title>Roseitalea porphyridii gen. nov., sp. nov., isolated from a red alga, and reclassification of Hoeflea suaedae Chung et al. 2013 as Pseudohoeflea suaedae gen. nov., comb. nov.</title>
        <authorList>
            <person name="Hyeon J.W."/>
            <person name="Jeong S.E."/>
            <person name="Baek K."/>
            <person name="Jeon C.O."/>
        </authorList>
    </citation>
    <scope>NUCLEOTIDE SEQUENCE [LARGE SCALE GENOMIC DNA]</scope>
    <source>
        <strain evidence="4 5">MA7-20</strain>
    </source>
</reference>
<dbReference type="SUPFAM" id="SSF50475">
    <property type="entry name" value="FMN-binding split barrel"/>
    <property type="match status" value="1"/>
</dbReference>
<dbReference type="AlphaFoldDB" id="A0A4P6UZ71"/>
<keyword evidence="2" id="KW-0560">Oxidoreductase</keyword>
<dbReference type="SMART" id="SM00903">
    <property type="entry name" value="Flavin_Reduct"/>
    <property type="match status" value="1"/>
</dbReference>
<dbReference type="OrthoDB" id="9792858at2"/>
<dbReference type="RefSeq" id="WP_131616051.1">
    <property type="nucleotide sequence ID" value="NZ_CP036532.1"/>
</dbReference>
<dbReference type="Pfam" id="PF01613">
    <property type="entry name" value="Flavin_Reduct"/>
    <property type="match status" value="1"/>
</dbReference>
<dbReference type="InterPro" id="IPR002563">
    <property type="entry name" value="Flavin_Rdtase-like_dom"/>
</dbReference>
<evidence type="ECO:0000259" key="3">
    <source>
        <dbReference type="SMART" id="SM00903"/>
    </source>
</evidence>
<dbReference type="GO" id="GO:0042602">
    <property type="term" value="F:riboflavin reductase (NADPH) activity"/>
    <property type="evidence" value="ECO:0007669"/>
    <property type="project" value="TreeGrafter"/>
</dbReference>
<dbReference type="InterPro" id="IPR050268">
    <property type="entry name" value="NADH-dep_flavin_reductase"/>
</dbReference>
<comment type="similarity">
    <text evidence="1">Belongs to the non-flavoprotein flavin reductase family.</text>
</comment>
<dbReference type="PANTHER" id="PTHR30466:SF11">
    <property type="entry name" value="FLAVIN-DEPENDENT MONOOXYGENASE, REDUCTASE SUBUNIT HSAB"/>
    <property type="match status" value="1"/>
</dbReference>
<feature type="domain" description="Flavin reductase like" evidence="3">
    <location>
        <begin position="21"/>
        <end position="164"/>
    </location>
</feature>
<dbReference type="PANTHER" id="PTHR30466">
    <property type="entry name" value="FLAVIN REDUCTASE"/>
    <property type="match status" value="1"/>
</dbReference>
<dbReference type="Proteomes" id="UP000293719">
    <property type="component" value="Chromosome"/>
</dbReference>
<dbReference type="KEGG" id="rpod:E0E05_06905"/>
<evidence type="ECO:0000256" key="1">
    <source>
        <dbReference type="ARBA" id="ARBA00008898"/>
    </source>
</evidence>
<dbReference type="GO" id="GO:0010181">
    <property type="term" value="F:FMN binding"/>
    <property type="evidence" value="ECO:0007669"/>
    <property type="project" value="InterPro"/>
</dbReference>
<proteinExistence type="inferred from homology"/>
<gene>
    <name evidence="4" type="ORF">E0E05_06905</name>
</gene>
<sequence>MNADAHLNLTALEQAELKRAMGCFATGVTIAATRHGGADHGMTCNSFNTVSLEPAMVLWSIRKQSASRAAFLESGGYTISVLGADQRALAERFTKGAPQARFDGVDAERLPSGRLRVADAIAWFDCELVEAVSAGDHDVLIGRVIAFAARPDAPLLYVHGAFVGED</sequence>
<evidence type="ECO:0000256" key="2">
    <source>
        <dbReference type="ARBA" id="ARBA00023002"/>
    </source>
</evidence>
<protein>
    <submittedName>
        <fullName evidence="4">Flavin reductase</fullName>
    </submittedName>
</protein>
<accession>A0A4P6UZ71</accession>
<evidence type="ECO:0000313" key="5">
    <source>
        <dbReference type="Proteomes" id="UP000293719"/>
    </source>
</evidence>
<dbReference type="EMBL" id="CP036532">
    <property type="protein sequence ID" value="QBK30351.1"/>
    <property type="molecule type" value="Genomic_DNA"/>
</dbReference>
<organism evidence="4 5">
    <name type="scientific">Roseitalea porphyridii</name>
    <dbReference type="NCBI Taxonomy" id="1852022"/>
    <lineage>
        <taxon>Bacteria</taxon>
        <taxon>Pseudomonadati</taxon>
        <taxon>Pseudomonadota</taxon>
        <taxon>Alphaproteobacteria</taxon>
        <taxon>Hyphomicrobiales</taxon>
        <taxon>Ahrensiaceae</taxon>
        <taxon>Roseitalea</taxon>
    </lineage>
</organism>
<dbReference type="GeneID" id="90767020"/>
<evidence type="ECO:0000313" key="4">
    <source>
        <dbReference type="EMBL" id="QBK30351.1"/>
    </source>
</evidence>